<dbReference type="Proteomes" id="UP001610563">
    <property type="component" value="Unassembled WGS sequence"/>
</dbReference>
<feature type="signal peptide" evidence="2">
    <location>
        <begin position="1"/>
        <end position="23"/>
    </location>
</feature>
<sequence length="462" mass="52100">MASLSSLPLEIVLIIGTISDGQATFNLSYTCRRLYSVVHPLAFKTVSISRDNIWKLSCLSHLFAQDPSCAQAIRELKFVETRAPLTLNKVQYDPAVIRPLLVGANDDELATHEGNLKAGQSYWPWLAILLPLVTNLEDLYLAIDDLQPYERELLHQTTSPKATPVLPRLDKAWISHWNEKCSLSSAAVIPFLRLPALSKLSGRLFRDSRDDDDSPSSEIEPFNVTDLWYSSYSVRGCSDLIDACKQLKQFSYKHDTTFRPDLPIFEPRGLYRSLRRHRESLEDVSIARKDTFPEARLPYMEPSFIGSFKDFPRIKRLDLSARHLINWDDLAEPWSLADVLPPSVEVVSIIDSVHCQDPGWLHRQMLEMHREAVADDGGRYPKLHRCFLPGPLTIPSMEIMFAGHEILQVARGKCNSLGPKAAAFLQKLLSPADNPGADNHDADNFDADNLDADNLDAMDEDP</sequence>
<dbReference type="Pfam" id="PF24969">
    <property type="entry name" value="LRR_15"/>
    <property type="match status" value="1"/>
</dbReference>
<gene>
    <name evidence="4" type="ORF">BJX66DRAFT_334819</name>
</gene>
<feature type="compositionally biased region" description="Acidic residues" evidence="1">
    <location>
        <begin position="444"/>
        <end position="462"/>
    </location>
</feature>
<evidence type="ECO:0000256" key="2">
    <source>
        <dbReference type="SAM" id="SignalP"/>
    </source>
</evidence>
<feature type="domain" description="Leucine-rich repeat" evidence="3">
    <location>
        <begin position="162"/>
        <end position="348"/>
    </location>
</feature>
<dbReference type="InterPro" id="IPR056867">
    <property type="entry name" value="LRR_15"/>
</dbReference>
<feature type="chain" id="PRO_5046774796" description="Leucine-rich repeat domain-containing protein" evidence="2">
    <location>
        <begin position="24"/>
        <end position="462"/>
    </location>
</feature>
<protein>
    <recommendedName>
        <fullName evidence="3">Leucine-rich repeat domain-containing protein</fullName>
    </recommendedName>
</protein>
<reference evidence="4 5" key="1">
    <citation type="submission" date="2024-07" db="EMBL/GenBank/DDBJ databases">
        <title>Section-level genome sequencing and comparative genomics of Aspergillus sections Usti and Cavernicolus.</title>
        <authorList>
            <consortium name="Lawrence Berkeley National Laboratory"/>
            <person name="Nybo J.L."/>
            <person name="Vesth T.C."/>
            <person name="Theobald S."/>
            <person name="Frisvad J.C."/>
            <person name="Larsen T.O."/>
            <person name="Kjaerboelling I."/>
            <person name="Rothschild-Mancinelli K."/>
            <person name="Lyhne E.K."/>
            <person name="Kogle M.E."/>
            <person name="Barry K."/>
            <person name="Clum A."/>
            <person name="Na H."/>
            <person name="Ledsgaard L."/>
            <person name="Lin J."/>
            <person name="Lipzen A."/>
            <person name="Kuo A."/>
            <person name="Riley R."/>
            <person name="Mondo S."/>
            <person name="Labutti K."/>
            <person name="Haridas S."/>
            <person name="Pangalinan J."/>
            <person name="Salamov A.A."/>
            <person name="Simmons B.A."/>
            <person name="Magnuson J.K."/>
            <person name="Chen J."/>
            <person name="Drula E."/>
            <person name="Henrissat B."/>
            <person name="Wiebenga A."/>
            <person name="Lubbers R.J."/>
            <person name="Gomes A.C."/>
            <person name="Makela M.R."/>
            <person name="Stajich J."/>
            <person name="Grigoriev I.V."/>
            <person name="Mortensen U.H."/>
            <person name="De Vries R.P."/>
            <person name="Baker S.E."/>
            <person name="Andersen M.R."/>
        </authorList>
    </citation>
    <scope>NUCLEOTIDE SEQUENCE [LARGE SCALE GENOMIC DNA]</scope>
    <source>
        <strain evidence="4 5">CBS 209.92</strain>
    </source>
</reference>
<comment type="caution">
    <text evidence="4">The sequence shown here is derived from an EMBL/GenBank/DDBJ whole genome shotgun (WGS) entry which is preliminary data.</text>
</comment>
<organism evidence="4 5">
    <name type="scientific">Aspergillus keveii</name>
    <dbReference type="NCBI Taxonomy" id="714993"/>
    <lineage>
        <taxon>Eukaryota</taxon>
        <taxon>Fungi</taxon>
        <taxon>Dikarya</taxon>
        <taxon>Ascomycota</taxon>
        <taxon>Pezizomycotina</taxon>
        <taxon>Eurotiomycetes</taxon>
        <taxon>Eurotiomycetidae</taxon>
        <taxon>Eurotiales</taxon>
        <taxon>Aspergillaceae</taxon>
        <taxon>Aspergillus</taxon>
        <taxon>Aspergillus subgen. Nidulantes</taxon>
    </lineage>
</organism>
<keyword evidence="2" id="KW-0732">Signal</keyword>
<evidence type="ECO:0000256" key="1">
    <source>
        <dbReference type="SAM" id="MobiDB-lite"/>
    </source>
</evidence>
<evidence type="ECO:0000313" key="5">
    <source>
        <dbReference type="Proteomes" id="UP001610563"/>
    </source>
</evidence>
<evidence type="ECO:0000313" key="4">
    <source>
        <dbReference type="EMBL" id="KAL2797822.1"/>
    </source>
</evidence>
<name>A0ABR4GFR1_9EURO</name>
<feature type="region of interest" description="Disordered" evidence="1">
    <location>
        <begin position="433"/>
        <end position="462"/>
    </location>
</feature>
<keyword evidence="5" id="KW-1185">Reference proteome</keyword>
<evidence type="ECO:0000259" key="3">
    <source>
        <dbReference type="Pfam" id="PF24969"/>
    </source>
</evidence>
<proteinExistence type="predicted"/>
<dbReference type="EMBL" id="JBFTWV010000017">
    <property type="protein sequence ID" value="KAL2797822.1"/>
    <property type="molecule type" value="Genomic_DNA"/>
</dbReference>
<accession>A0ABR4GFR1</accession>